<feature type="region of interest" description="Disordered" evidence="2">
    <location>
        <begin position="364"/>
        <end position="388"/>
    </location>
</feature>
<dbReference type="PANTHER" id="PTHR11709">
    <property type="entry name" value="MULTI-COPPER OXIDASE"/>
    <property type="match status" value="1"/>
</dbReference>
<name>A0A7R9E7P5_9NEOP</name>
<proteinExistence type="inferred from homology"/>
<protein>
    <submittedName>
        <fullName evidence="5">Uncharacterized protein</fullName>
    </submittedName>
</protein>
<accession>A0A7R9E7P5</accession>
<dbReference type="InterPro" id="IPR001117">
    <property type="entry name" value="Cu-oxidase_2nd"/>
</dbReference>
<dbReference type="Pfam" id="PF07732">
    <property type="entry name" value="Cu-oxidase_3"/>
    <property type="match status" value="1"/>
</dbReference>
<dbReference type="PANTHER" id="PTHR11709:SF232">
    <property type="entry name" value="STRAW, ISOFORM G"/>
    <property type="match status" value="1"/>
</dbReference>
<dbReference type="GO" id="GO:0005886">
    <property type="term" value="C:plasma membrane"/>
    <property type="evidence" value="ECO:0007669"/>
    <property type="project" value="TreeGrafter"/>
</dbReference>
<gene>
    <name evidence="5" type="ORF">TMSB3V08_LOCUS4873</name>
</gene>
<dbReference type="Gene3D" id="2.60.40.420">
    <property type="entry name" value="Cupredoxins - blue copper proteins"/>
    <property type="match status" value="2"/>
</dbReference>
<reference evidence="5" key="1">
    <citation type="submission" date="2020-11" db="EMBL/GenBank/DDBJ databases">
        <authorList>
            <person name="Tran Van P."/>
        </authorList>
    </citation>
    <scope>NUCLEOTIDE SEQUENCE</scope>
</reference>
<evidence type="ECO:0000313" key="5">
    <source>
        <dbReference type="EMBL" id="CAD7428056.1"/>
    </source>
</evidence>
<dbReference type="InterPro" id="IPR045087">
    <property type="entry name" value="Cu-oxidase_fam"/>
</dbReference>
<dbReference type="GO" id="GO:0005507">
    <property type="term" value="F:copper ion binding"/>
    <property type="evidence" value="ECO:0007669"/>
    <property type="project" value="InterPro"/>
</dbReference>
<feature type="compositionally biased region" description="Basic and acidic residues" evidence="2">
    <location>
        <begin position="308"/>
        <end position="324"/>
    </location>
</feature>
<feature type="domain" description="Plastocyanin-like" evidence="3">
    <location>
        <begin position="600"/>
        <end position="702"/>
    </location>
</feature>
<feature type="region of interest" description="Disordered" evidence="2">
    <location>
        <begin position="308"/>
        <end position="332"/>
    </location>
</feature>
<evidence type="ECO:0000259" key="3">
    <source>
        <dbReference type="Pfam" id="PF00394"/>
    </source>
</evidence>
<dbReference type="EMBL" id="OB793620">
    <property type="protein sequence ID" value="CAD7428056.1"/>
    <property type="molecule type" value="Genomic_DNA"/>
</dbReference>
<dbReference type="GO" id="GO:0006826">
    <property type="term" value="P:iron ion transport"/>
    <property type="evidence" value="ECO:0007669"/>
    <property type="project" value="TreeGrafter"/>
</dbReference>
<sequence length="763" mass="85405">MIFRRMQLNRLRKLVYNSDQTIIPKTPRPNMTNGFPEGYVIGSPGRFAPEMGTINDKTMLFPSSPPLSQPIDPLTICNKSQIPATCQRSKTCACPHIESIDMGLVVDLIVVNNEGIRKVELEEVSPHLRGERVENHLGKTTPVHPTDIRTSISPSSAVELNTTCALANHVTEVGFWVIGYFIVTSFYTRGQTHTYLMFNCEESLFTRLAKSPIEIPILIFVGKSSVISGLCLHLSGKQTTFRSLLQPIIAGFFFERSYAFYVRSGGPTHLLHRYLNRDLFTHWLNPLDVVQSCHKEGLCQQFLTRNDPQAKREKRMSDQVHPTEIRTSISPSSEVDLNTTNALANYATEVGLSKGSEPAFAWRENGKPFRKKPPPVHPTEIRTSISPSSAVELNTTSALANYATEAGIPDIGRYEMRNGKPALFTDCTRECRAGAPRRICYYVFTIELYHAMGAACGNCSKGVLKDCLLPQCVTGDGISRGMIAANRLFESPSINVCKGDLIVVDMNVVAQGFQESIHWHGLLQEGSQYYDGVPMLTQCAVQFPDSFRYQFHVEQCGTYFYHSHVAFNKPDGIHGPLVSRCPKSEECNCHLYDYDQPCHTLSITGWTHRPATMDMHPGTSTTLSGIPDNLLFNGKGQYTSPDGNTTRTPLARFKVTYGKKYRWRLINSSSFVCQIQLFIEDHNMTIIATDGEPCEPRVVDSIITAPEANPETANMKTDHGSNGLFTQVDKLKYKIQCRKSDTTQYKKTITMVDNKYQTLDTKT</sequence>
<dbReference type="SUPFAM" id="SSF49503">
    <property type="entry name" value="Cupredoxins"/>
    <property type="match status" value="2"/>
</dbReference>
<feature type="domain" description="Plastocyanin-like" evidence="4">
    <location>
        <begin position="477"/>
        <end position="578"/>
    </location>
</feature>
<dbReference type="InterPro" id="IPR008972">
    <property type="entry name" value="Cupredoxin"/>
</dbReference>
<dbReference type="AlphaFoldDB" id="A0A7R9E7P5"/>
<evidence type="ECO:0000259" key="4">
    <source>
        <dbReference type="Pfam" id="PF07732"/>
    </source>
</evidence>
<evidence type="ECO:0000256" key="2">
    <source>
        <dbReference type="SAM" id="MobiDB-lite"/>
    </source>
</evidence>
<dbReference type="InterPro" id="IPR011707">
    <property type="entry name" value="Cu-oxidase-like_N"/>
</dbReference>
<dbReference type="Pfam" id="PF00394">
    <property type="entry name" value="Cu-oxidase"/>
    <property type="match status" value="1"/>
</dbReference>
<comment type="similarity">
    <text evidence="1">Belongs to the multicopper oxidase family.</text>
</comment>
<dbReference type="GO" id="GO:0016491">
    <property type="term" value="F:oxidoreductase activity"/>
    <property type="evidence" value="ECO:0007669"/>
    <property type="project" value="TreeGrafter"/>
</dbReference>
<organism evidence="5">
    <name type="scientific">Timema monikensis</name>
    <dbReference type="NCBI Taxonomy" id="170555"/>
    <lineage>
        <taxon>Eukaryota</taxon>
        <taxon>Metazoa</taxon>
        <taxon>Ecdysozoa</taxon>
        <taxon>Arthropoda</taxon>
        <taxon>Hexapoda</taxon>
        <taxon>Insecta</taxon>
        <taxon>Pterygota</taxon>
        <taxon>Neoptera</taxon>
        <taxon>Polyneoptera</taxon>
        <taxon>Phasmatodea</taxon>
        <taxon>Timematodea</taxon>
        <taxon>Timematoidea</taxon>
        <taxon>Timematidae</taxon>
        <taxon>Timema</taxon>
    </lineage>
</organism>
<dbReference type="FunFam" id="2.60.40.420:FF:000045">
    <property type="entry name" value="Laccase 2"/>
    <property type="match status" value="1"/>
</dbReference>
<evidence type="ECO:0000256" key="1">
    <source>
        <dbReference type="ARBA" id="ARBA00010609"/>
    </source>
</evidence>